<reference evidence="2" key="1">
    <citation type="submission" date="2020-07" db="EMBL/GenBank/DDBJ databases">
        <authorList>
            <person name="Pettersson B.M.F."/>
            <person name="Behra P.R.K."/>
            <person name="Ramesh M."/>
            <person name="Das S."/>
            <person name="Dasgupta S."/>
            <person name="Kirsebom L.A."/>
        </authorList>
    </citation>
    <scope>NUCLEOTIDE SEQUENCE</scope>
    <source>
        <strain evidence="2">DSM 44615</strain>
    </source>
</reference>
<dbReference type="Proteomes" id="UP001140293">
    <property type="component" value="Unassembled WGS sequence"/>
</dbReference>
<proteinExistence type="predicted"/>
<organism evidence="2 3">
    <name type="scientific">[Mycobacterium] manitobense</name>
    <dbReference type="NCBI Taxonomy" id="190147"/>
    <lineage>
        <taxon>Bacteria</taxon>
        <taxon>Bacillati</taxon>
        <taxon>Actinomycetota</taxon>
        <taxon>Actinomycetes</taxon>
        <taxon>Mycobacteriales</taxon>
        <taxon>Mycobacteriaceae</taxon>
        <taxon>Mycolicibacterium</taxon>
    </lineage>
</organism>
<evidence type="ECO:0000256" key="1">
    <source>
        <dbReference type="SAM" id="MobiDB-lite"/>
    </source>
</evidence>
<reference evidence="2" key="2">
    <citation type="journal article" date="2022" name="BMC Genomics">
        <title>Comparative genome analysis of mycobacteria focusing on tRNA and non-coding RNA.</title>
        <authorList>
            <person name="Behra P.R.K."/>
            <person name="Pettersson B.M.F."/>
            <person name="Ramesh M."/>
            <person name="Das S."/>
            <person name="Dasgupta S."/>
            <person name="Kirsebom L.A."/>
        </authorList>
    </citation>
    <scope>NUCLEOTIDE SEQUENCE</scope>
    <source>
        <strain evidence="2">DSM 44615</strain>
    </source>
</reference>
<name>A0A9X2YVL1_9MYCO</name>
<accession>A0A9X2YVL1</accession>
<dbReference type="RefSeq" id="WP_264016059.1">
    <property type="nucleotide sequence ID" value="NZ_JACKSJ010000257.1"/>
</dbReference>
<comment type="caution">
    <text evidence="2">The sequence shown here is derived from an EMBL/GenBank/DDBJ whole genome shotgun (WGS) entry which is preliminary data.</text>
</comment>
<sequence>MAVVEHELPKPPPPIDSAPPRKTRTPEERRVEVCPVCHTALPAVTARCFFCE</sequence>
<dbReference type="EMBL" id="JACKSJ010000257">
    <property type="protein sequence ID" value="MCV7173886.1"/>
    <property type="molecule type" value="Genomic_DNA"/>
</dbReference>
<feature type="region of interest" description="Disordered" evidence="1">
    <location>
        <begin position="1"/>
        <end position="29"/>
    </location>
</feature>
<protein>
    <submittedName>
        <fullName evidence="2">Uncharacterized protein</fullName>
    </submittedName>
</protein>
<keyword evidence="3" id="KW-1185">Reference proteome</keyword>
<gene>
    <name evidence="2" type="ORF">H7I41_28595</name>
</gene>
<dbReference type="AlphaFoldDB" id="A0A9X2YVL1"/>
<evidence type="ECO:0000313" key="2">
    <source>
        <dbReference type="EMBL" id="MCV7173886.1"/>
    </source>
</evidence>
<evidence type="ECO:0000313" key="3">
    <source>
        <dbReference type="Proteomes" id="UP001140293"/>
    </source>
</evidence>